<dbReference type="GO" id="GO:0009306">
    <property type="term" value="P:protein secretion"/>
    <property type="evidence" value="ECO:0007669"/>
    <property type="project" value="InterPro"/>
</dbReference>
<organism evidence="6 7">
    <name type="scientific">Aeoliella straminimaris</name>
    <dbReference type="NCBI Taxonomy" id="2954799"/>
    <lineage>
        <taxon>Bacteria</taxon>
        <taxon>Pseudomonadati</taxon>
        <taxon>Planctomycetota</taxon>
        <taxon>Planctomycetia</taxon>
        <taxon>Pirellulales</taxon>
        <taxon>Lacipirellulaceae</taxon>
        <taxon>Aeoliella</taxon>
    </lineage>
</organism>
<feature type="region of interest" description="Disordered" evidence="2">
    <location>
        <begin position="356"/>
        <end position="378"/>
    </location>
</feature>
<evidence type="ECO:0000256" key="1">
    <source>
        <dbReference type="RuleBase" id="RU004003"/>
    </source>
</evidence>
<accession>A0A9X2FGE7</accession>
<comment type="similarity">
    <text evidence="1">Belongs to the bacterial secretin family.</text>
</comment>
<comment type="caution">
    <text evidence="6">The sequence shown here is derived from an EMBL/GenBank/DDBJ whole genome shotgun (WGS) entry which is preliminary data.</text>
</comment>
<name>A0A9X2FGE7_9BACT</name>
<dbReference type="RefSeq" id="WP_252853296.1">
    <property type="nucleotide sequence ID" value="NZ_JAMXLR010000051.1"/>
</dbReference>
<dbReference type="InterPro" id="IPR004846">
    <property type="entry name" value="T2SS/T3SS_dom"/>
</dbReference>
<evidence type="ECO:0000313" key="7">
    <source>
        <dbReference type="Proteomes" id="UP001155241"/>
    </source>
</evidence>
<feature type="transmembrane region" description="Helical" evidence="3">
    <location>
        <begin position="127"/>
        <end position="148"/>
    </location>
</feature>
<dbReference type="AlphaFoldDB" id="A0A9X2FGE7"/>
<protein>
    <recommendedName>
        <fullName evidence="8">Beta-lactamase regulating signal transducer with metallopeptidase domain</fullName>
    </recommendedName>
</protein>
<dbReference type="EMBL" id="JAMXLR010000051">
    <property type="protein sequence ID" value="MCO6045186.1"/>
    <property type="molecule type" value="Genomic_DNA"/>
</dbReference>
<sequence length="705" mass="77172">MIEVMQEFVASSFYLALLAAVVAAPVAVLALTIDLLLGGRMAARFRCWLWIVVAARLLLPFAPGSPVSLQNVLAAFQNTSPSPAAGDLHAIKAPAPRLQQTWSTPIAGSAAQTPQPDSVSFISAIDWGTILIGAVLAVWLTGVLWVLLRAGIACVRFQRHLKLLPSVDDPAIIETVQRACRDIGVRAPIIKRVADLPGPALFGWRFPTLCLPEGEHFSNGQLRMIALHEAMHIRRNDGLLAWLLTAVRAAHWCNPIAWLAVVRVERYREQACDEAVRQHTDADQQGEYAELLLRFAAGRPVATNLGLLGLWFARPARRLSQRIEAFRGGARSSRLPWLLSTTTVVAVAFVGLTDAMGSSHDRETPPQANRVPMPGKAGAPSFTDKNVAIFGVADEPNPTEERTYDLTAALEKADRIPAGMDPRRWLLTYTTLGSGHGFPITQSGKTNPNQVTISMSRRQHDFFAHVLSDIERFGHTFQICIDTRVFPSESIENIPSIDWQKAVQFAAPDHISASKWDSDSSAEPGKTSVAVEAVSFEFAPFVVCSISDTDMQRVEQHFQRQPHAAVVSAPKVTLFSGQLATICDQSQTPFVTSVNYGQGEQAAAAQPNITVIDQGLRIDMQPKMLDLDHLELRCHLTLSTIDAVREVKLPGADITVQSPKVTRQTIATTCRMKRGESLLIASLGEKTQYYAITPQWLADPIEVDP</sequence>
<feature type="domain" description="Peptidase M56" evidence="5">
    <location>
        <begin position="17"/>
        <end position="324"/>
    </location>
</feature>
<dbReference type="CDD" id="cd07341">
    <property type="entry name" value="M56_BlaR1_MecR1_like"/>
    <property type="match status" value="1"/>
</dbReference>
<evidence type="ECO:0000313" key="6">
    <source>
        <dbReference type="EMBL" id="MCO6045186.1"/>
    </source>
</evidence>
<proteinExistence type="inferred from homology"/>
<dbReference type="Proteomes" id="UP001155241">
    <property type="component" value="Unassembled WGS sequence"/>
</dbReference>
<reference evidence="6" key="1">
    <citation type="submission" date="2022-06" db="EMBL/GenBank/DDBJ databases">
        <title>Aeoliella straminimaris, a novel planctomycete from sediments.</title>
        <authorList>
            <person name="Vitorino I.R."/>
            <person name="Lage O.M."/>
        </authorList>
    </citation>
    <scope>NUCLEOTIDE SEQUENCE</scope>
    <source>
        <strain evidence="6">ICT_H6.2</strain>
    </source>
</reference>
<dbReference type="Pfam" id="PF05569">
    <property type="entry name" value="Peptidase_M56"/>
    <property type="match status" value="1"/>
</dbReference>
<evidence type="ECO:0000259" key="4">
    <source>
        <dbReference type="Pfam" id="PF00263"/>
    </source>
</evidence>
<dbReference type="InterPro" id="IPR008756">
    <property type="entry name" value="Peptidase_M56"/>
</dbReference>
<evidence type="ECO:0000259" key="5">
    <source>
        <dbReference type="Pfam" id="PF05569"/>
    </source>
</evidence>
<keyword evidence="3" id="KW-0812">Transmembrane</keyword>
<evidence type="ECO:0000256" key="3">
    <source>
        <dbReference type="SAM" id="Phobius"/>
    </source>
</evidence>
<keyword evidence="3" id="KW-0472">Membrane</keyword>
<feature type="domain" description="Type II/III secretion system secretin-like" evidence="4">
    <location>
        <begin position="561"/>
        <end position="684"/>
    </location>
</feature>
<feature type="transmembrane region" description="Helical" evidence="3">
    <location>
        <begin position="12"/>
        <end position="33"/>
    </location>
</feature>
<dbReference type="PANTHER" id="PTHR34978">
    <property type="entry name" value="POSSIBLE SENSOR-TRANSDUCER PROTEIN BLAR"/>
    <property type="match status" value="1"/>
</dbReference>
<gene>
    <name evidence="6" type="ORF">NG895_14840</name>
</gene>
<dbReference type="PANTHER" id="PTHR34978:SF3">
    <property type="entry name" value="SLR0241 PROTEIN"/>
    <property type="match status" value="1"/>
</dbReference>
<dbReference type="InterPro" id="IPR052173">
    <property type="entry name" value="Beta-lactam_resp_regulator"/>
</dbReference>
<keyword evidence="7" id="KW-1185">Reference proteome</keyword>
<evidence type="ECO:0000256" key="2">
    <source>
        <dbReference type="SAM" id="MobiDB-lite"/>
    </source>
</evidence>
<keyword evidence="3" id="KW-1133">Transmembrane helix</keyword>
<dbReference type="Pfam" id="PF00263">
    <property type="entry name" value="Secretin"/>
    <property type="match status" value="1"/>
</dbReference>
<evidence type="ECO:0008006" key="8">
    <source>
        <dbReference type="Google" id="ProtNLM"/>
    </source>
</evidence>